<evidence type="ECO:0000256" key="4">
    <source>
        <dbReference type="SAM" id="MobiDB-lite"/>
    </source>
</evidence>
<accession>A0A179B6W3</accession>
<gene>
    <name evidence="6" type="ORF">A4H34_04790</name>
</gene>
<evidence type="ECO:0000256" key="1">
    <source>
        <dbReference type="ARBA" id="ARBA00001968"/>
    </source>
</evidence>
<dbReference type="PANTHER" id="PTHR43213">
    <property type="entry name" value="BIFUNCTIONAL DTTP/UTP PYROPHOSPHATASE/METHYLTRANSFERASE PROTEIN-RELATED"/>
    <property type="match status" value="1"/>
</dbReference>
<dbReference type="EMBL" id="LVZK01000001">
    <property type="protein sequence ID" value="OAP87099.1"/>
    <property type="molecule type" value="Genomic_DNA"/>
</dbReference>
<dbReference type="InterPro" id="IPR015797">
    <property type="entry name" value="NUDIX_hydrolase-like_dom_sf"/>
</dbReference>
<dbReference type="Gene3D" id="3.90.950.10">
    <property type="match status" value="1"/>
</dbReference>
<dbReference type="InterPro" id="IPR029001">
    <property type="entry name" value="ITPase-like_fam"/>
</dbReference>
<name>A0A179B6W3_9ACTO</name>
<dbReference type="Pfam" id="PF00293">
    <property type="entry name" value="NUDIX"/>
    <property type="match status" value="1"/>
</dbReference>
<dbReference type="CDD" id="cd18877">
    <property type="entry name" value="NUDIX_Hydrolase"/>
    <property type="match status" value="1"/>
</dbReference>
<organism evidence="6 7">
    <name type="scientific">Peptidiphaga gingivicola</name>
    <dbReference type="NCBI Taxonomy" id="2741497"/>
    <lineage>
        <taxon>Bacteria</taxon>
        <taxon>Bacillati</taxon>
        <taxon>Actinomycetota</taxon>
        <taxon>Actinomycetes</taxon>
        <taxon>Actinomycetales</taxon>
        <taxon>Actinomycetaceae</taxon>
        <taxon>Peptidiphaga</taxon>
    </lineage>
</organism>
<comment type="function">
    <text evidence="3">Nucleoside triphosphate pyrophosphatase. May have a dual role in cell division arrest and in preventing the incorporation of modified nucleotides into cellular nucleic acids.</text>
</comment>
<protein>
    <recommendedName>
        <fullName evidence="3">Nucleoside triphosphate pyrophosphatase</fullName>
        <ecNumber evidence="3">3.6.1.9</ecNumber>
    </recommendedName>
    <alternativeName>
        <fullName evidence="3">Nucleotide pyrophosphatase</fullName>
        <shortName evidence="3">Nucleotide PPase</shortName>
    </alternativeName>
</protein>
<keyword evidence="2 3" id="KW-0378">Hydrolase</keyword>
<dbReference type="GO" id="GO:0005737">
    <property type="term" value="C:cytoplasm"/>
    <property type="evidence" value="ECO:0007669"/>
    <property type="project" value="UniProtKB-SubCell"/>
</dbReference>
<keyword evidence="7" id="KW-1185">Reference proteome</keyword>
<dbReference type="GO" id="GO:0009117">
    <property type="term" value="P:nucleotide metabolic process"/>
    <property type="evidence" value="ECO:0007669"/>
    <property type="project" value="UniProtKB-KW"/>
</dbReference>
<dbReference type="STRING" id="1823756.A4H34_04790"/>
<dbReference type="AlphaFoldDB" id="A0A179B6W3"/>
<evidence type="ECO:0000313" key="7">
    <source>
        <dbReference type="Proteomes" id="UP000078368"/>
    </source>
</evidence>
<dbReference type="CDD" id="cd00555">
    <property type="entry name" value="Maf"/>
    <property type="match status" value="1"/>
</dbReference>
<proteinExistence type="inferred from homology"/>
<comment type="caution">
    <text evidence="6">The sequence shown here is derived from an EMBL/GenBank/DDBJ whole genome shotgun (WGS) entry which is preliminary data.</text>
</comment>
<dbReference type="SUPFAM" id="SSF52972">
    <property type="entry name" value="ITPase-like"/>
    <property type="match status" value="1"/>
</dbReference>
<evidence type="ECO:0000256" key="2">
    <source>
        <dbReference type="ARBA" id="ARBA00022801"/>
    </source>
</evidence>
<dbReference type="InterPro" id="IPR000086">
    <property type="entry name" value="NUDIX_hydrolase_dom"/>
</dbReference>
<comment type="cofactor">
    <cofactor evidence="1 3">
        <name>a divalent metal cation</name>
        <dbReference type="ChEBI" id="CHEBI:60240"/>
    </cofactor>
</comment>
<keyword evidence="3" id="KW-0963">Cytoplasm</keyword>
<feature type="active site" description="Proton acceptor" evidence="3">
    <location>
        <position position="81"/>
    </location>
</feature>
<comment type="catalytic activity">
    <reaction evidence="3">
        <text>a ribonucleoside 5'-triphosphate + H2O = a ribonucleoside 5'-phosphate + diphosphate + H(+)</text>
        <dbReference type="Rhea" id="RHEA:23996"/>
        <dbReference type="ChEBI" id="CHEBI:15377"/>
        <dbReference type="ChEBI" id="CHEBI:15378"/>
        <dbReference type="ChEBI" id="CHEBI:33019"/>
        <dbReference type="ChEBI" id="CHEBI:58043"/>
        <dbReference type="ChEBI" id="CHEBI:61557"/>
        <dbReference type="EC" id="3.6.1.9"/>
    </reaction>
</comment>
<dbReference type="Proteomes" id="UP000078368">
    <property type="component" value="Unassembled WGS sequence"/>
</dbReference>
<sequence length="429" mass="44510">MTGNGRLRLALASKSPARLATLQAAGFDPLVQVSDVDEEALLESVRGGPAQKVLALATAKARAVAYDAREAAGAHIVVGCDSMFEFDGEAVGKPGNPEKARDRIARMAGRSGLLHTGHQIVHLESGASLGAVSHAVVHFAPMSDAEVEAYVATGEPLHVAGAFTVDGLGGPFVERVDGDYHGVVGISLPLLRAMLANWGVSITRLWQPPVKLAGDAAHSPAVESVLAAADGTPSDNSIDSGAAGVADASGAAGLLAAGSGRPKPGSKPHSGRRRKGADGFILCPCGSEHWGLAGAAGILAFRERESIEVLVQLRAEWSHSGGTWSNPGGAIGWSETPLEGALREFEEETAIGADSLDVVGSIVRDHGDWRYTTFAARCETAEPVPNDESLALEWAPLDDLLEGRLDRPVHPAFAEDLPRLAEVIRGAAS</sequence>
<evidence type="ECO:0000313" key="6">
    <source>
        <dbReference type="EMBL" id="OAP87099.1"/>
    </source>
</evidence>
<dbReference type="InterPro" id="IPR003697">
    <property type="entry name" value="Maf-like"/>
</dbReference>
<reference evidence="6 7" key="1">
    <citation type="submission" date="2016-04" db="EMBL/GenBank/DDBJ databases">
        <title>Peptidophaga gingivicola gen. nov., sp. nov., isolated from human subgingival plaque.</title>
        <authorList>
            <person name="Beall C.J."/>
            <person name="Mokrzan E.M."/>
            <person name="Griffen A.L."/>
            <person name="Leys E.J."/>
        </authorList>
    </citation>
    <scope>NUCLEOTIDE SEQUENCE [LARGE SCALE GENOMIC DNA]</scope>
    <source>
        <strain evidence="6 7">BA112</strain>
    </source>
</reference>
<dbReference type="Gene3D" id="3.90.79.10">
    <property type="entry name" value="Nucleoside Triphosphate Pyrophosphohydrolase"/>
    <property type="match status" value="1"/>
</dbReference>
<dbReference type="NCBIfam" id="TIGR00172">
    <property type="entry name" value="maf"/>
    <property type="match status" value="1"/>
</dbReference>
<feature type="domain" description="Nudix hydrolase" evidence="5">
    <location>
        <begin position="291"/>
        <end position="419"/>
    </location>
</feature>
<keyword evidence="3" id="KW-0546">Nucleotide metabolism</keyword>
<feature type="region of interest" description="Disordered" evidence="4">
    <location>
        <begin position="254"/>
        <end position="275"/>
    </location>
</feature>
<dbReference type="HAMAP" id="MF_00528">
    <property type="entry name" value="Maf"/>
    <property type="match status" value="1"/>
</dbReference>
<comment type="caution">
    <text evidence="3">Lacks conserved residue(s) required for the propagation of feature annotation.</text>
</comment>
<feature type="compositionally biased region" description="Basic residues" evidence="4">
    <location>
        <begin position="264"/>
        <end position="275"/>
    </location>
</feature>
<dbReference type="GO" id="GO:0047429">
    <property type="term" value="F:nucleoside triphosphate diphosphatase activity"/>
    <property type="evidence" value="ECO:0007669"/>
    <property type="project" value="UniProtKB-EC"/>
</dbReference>
<comment type="subcellular location">
    <subcellularLocation>
        <location evidence="3">Cytoplasm</location>
    </subcellularLocation>
</comment>
<dbReference type="PANTHER" id="PTHR43213:SF5">
    <property type="entry name" value="BIFUNCTIONAL DTTP_UTP PYROPHOSPHATASE_METHYLTRANSFERASE PROTEIN-RELATED"/>
    <property type="match status" value="1"/>
</dbReference>
<comment type="similarity">
    <text evidence="3">Belongs to the Maf family.</text>
</comment>
<evidence type="ECO:0000259" key="5">
    <source>
        <dbReference type="PROSITE" id="PS51462"/>
    </source>
</evidence>
<dbReference type="SUPFAM" id="SSF55811">
    <property type="entry name" value="Nudix"/>
    <property type="match status" value="1"/>
</dbReference>
<comment type="catalytic activity">
    <reaction evidence="3">
        <text>a 2'-deoxyribonucleoside 5'-triphosphate + H2O = a 2'-deoxyribonucleoside 5'-phosphate + diphosphate + H(+)</text>
        <dbReference type="Rhea" id="RHEA:44644"/>
        <dbReference type="ChEBI" id="CHEBI:15377"/>
        <dbReference type="ChEBI" id="CHEBI:15378"/>
        <dbReference type="ChEBI" id="CHEBI:33019"/>
        <dbReference type="ChEBI" id="CHEBI:61560"/>
        <dbReference type="ChEBI" id="CHEBI:65317"/>
        <dbReference type="EC" id="3.6.1.9"/>
    </reaction>
</comment>
<evidence type="ECO:0000256" key="3">
    <source>
        <dbReference type="HAMAP-Rule" id="MF_00528"/>
    </source>
</evidence>
<dbReference type="Pfam" id="PF02545">
    <property type="entry name" value="Maf"/>
    <property type="match status" value="1"/>
</dbReference>
<dbReference type="PROSITE" id="PS51462">
    <property type="entry name" value="NUDIX"/>
    <property type="match status" value="1"/>
</dbReference>
<dbReference type="EC" id="3.6.1.9" evidence="3"/>